<evidence type="ECO:0000313" key="2">
    <source>
        <dbReference type="Proteomes" id="UP001163046"/>
    </source>
</evidence>
<accession>A0A9W9ZHD5</accession>
<evidence type="ECO:0000313" key="1">
    <source>
        <dbReference type="EMBL" id="KAJ7381530.1"/>
    </source>
</evidence>
<dbReference type="AlphaFoldDB" id="A0A9W9ZHD5"/>
<reference evidence="1" key="1">
    <citation type="submission" date="2023-01" db="EMBL/GenBank/DDBJ databases">
        <title>Genome assembly of the deep-sea coral Lophelia pertusa.</title>
        <authorList>
            <person name="Herrera S."/>
            <person name="Cordes E."/>
        </authorList>
    </citation>
    <scope>NUCLEOTIDE SEQUENCE</scope>
    <source>
        <strain evidence="1">USNM1676648</strain>
        <tissue evidence="1">Polyp</tissue>
    </source>
</reference>
<name>A0A9W9ZHD5_9CNID</name>
<gene>
    <name evidence="1" type="ORF">OS493_001679</name>
</gene>
<comment type="caution">
    <text evidence="1">The sequence shown here is derived from an EMBL/GenBank/DDBJ whole genome shotgun (WGS) entry which is preliminary data.</text>
</comment>
<organism evidence="1 2">
    <name type="scientific">Desmophyllum pertusum</name>
    <dbReference type="NCBI Taxonomy" id="174260"/>
    <lineage>
        <taxon>Eukaryota</taxon>
        <taxon>Metazoa</taxon>
        <taxon>Cnidaria</taxon>
        <taxon>Anthozoa</taxon>
        <taxon>Hexacorallia</taxon>
        <taxon>Scleractinia</taxon>
        <taxon>Caryophylliina</taxon>
        <taxon>Caryophylliidae</taxon>
        <taxon>Desmophyllum</taxon>
    </lineage>
</organism>
<dbReference type="OrthoDB" id="5983759at2759"/>
<keyword evidence="2" id="KW-1185">Reference proteome</keyword>
<dbReference type="EMBL" id="MU826350">
    <property type="protein sequence ID" value="KAJ7381530.1"/>
    <property type="molecule type" value="Genomic_DNA"/>
</dbReference>
<protein>
    <submittedName>
        <fullName evidence="1">Uncharacterized protein</fullName>
    </submittedName>
</protein>
<dbReference type="Proteomes" id="UP001163046">
    <property type="component" value="Unassembled WGS sequence"/>
</dbReference>
<feature type="non-terminal residue" evidence="1">
    <location>
        <position position="1"/>
    </location>
</feature>
<proteinExistence type="predicted"/>
<sequence length="93" mass="9875">GDLQIKSGETLEINTSALSVDCGASCSYNLTLQNRSSHHGSHLVANIAFSGNIEFRSVSTVKVFGKHALSITSQTGNIKIQTDVNMTCGEDFA</sequence>